<dbReference type="SUPFAM" id="SSF52283">
    <property type="entry name" value="Formate/glycerate dehydrogenase catalytic domain-like"/>
    <property type="match status" value="1"/>
</dbReference>
<dbReference type="Proteomes" id="UP000033423">
    <property type="component" value="Unassembled WGS sequence"/>
</dbReference>
<comment type="caution">
    <text evidence="2">The sequence shown here is derived from an EMBL/GenBank/DDBJ whole genome shotgun (WGS) entry which is preliminary data.</text>
</comment>
<dbReference type="Pfam" id="PF00389">
    <property type="entry name" value="2-Hacid_dh"/>
    <property type="match status" value="1"/>
</dbReference>
<reference evidence="2 3" key="1">
    <citation type="submission" date="2015-02" db="EMBL/GenBank/DDBJ databases">
        <title>Single-cell genomics of uncultivated deep-branching MTB reveals a conserved set of magnetosome genes.</title>
        <authorList>
            <person name="Kolinko S."/>
            <person name="Richter M."/>
            <person name="Glockner F.O."/>
            <person name="Brachmann A."/>
            <person name="Schuler D."/>
        </authorList>
    </citation>
    <scope>NUCLEOTIDE SEQUENCE [LARGE SCALE GENOMIC DNA]</scope>
    <source>
        <strain evidence="2">TM-1</strain>
    </source>
</reference>
<accession>A0A0F3GYX5</accession>
<protein>
    <submittedName>
        <fullName evidence="2">D-isomer specific 2-hydroxyacid dehydrogenase, catalytic region domain protein</fullName>
        <ecNumber evidence="2">1.-.-.-</ecNumber>
    </submittedName>
</protein>
<dbReference type="EC" id="1.-.-.-" evidence="2"/>
<keyword evidence="3" id="KW-1185">Reference proteome</keyword>
<name>A0A0F3GYX5_9BACT</name>
<sequence>MRVLISDNISNEGVEILRQAGLEADIKVGLPKDELIACLSDYDGIVIRSATKLTADVIESTTRLKVIGRAGSGLDNVDKAAATRKGIVVMNTPG</sequence>
<evidence type="ECO:0000313" key="2">
    <source>
        <dbReference type="EMBL" id="KJU87174.1"/>
    </source>
</evidence>
<gene>
    <name evidence="2" type="ORF">MBAV_000632</name>
</gene>
<feature type="domain" description="D-isomer specific 2-hydroxyacid dehydrogenase catalytic" evidence="1">
    <location>
        <begin position="3"/>
        <end position="94"/>
    </location>
</feature>
<dbReference type="PANTHER" id="PTHR42938:SF9">
    <property type="entry name" value="FORMATE DEHYDROGENASE 1"/>
    <property type="match status" value="1"/>
</dbReference>
<dbReference type="EMBL" id="LACI01000287">
    <property type="protein sequence ID" value="KJU87174.1"/>
    <property type="molecule type" value="Genomic_DNA"/>
</dbReference>
<dbReference type="InterPro" id="IPR006139">
    <property type="entry name" value="D-isomer_2_OHA_DH_cat_dom"/>
</dbReference>
<feature type="non-terminal residue" evidence="2">
    <location>
        <position position="94"/>
    </location>
</feature>
<dbReference type="AlphaFoldDB" id="A0A0F3GYX5"/>
<dbReference type="GO" id="GO:0016616">
    <property type="term" value="F:oxidoreductase activity, acting on the CH-OH group of donors, NAD or NADP as acceptor"/>
    <property type="evidence" value="ECO:0007669"/>
    <property type="project" value="InterPro"/>
</dbReference>
<evidence type="ECO:0000259" key="1">
    <source>
        <dbReference type="Pfam" id="PF00389"/>
    </source>
</evidence>
<proteinExistence type="predicted"/>
<evidence type="ECO:0000313" key="3">
    <source>
        <dbReference type="Proteomes" id="UP000033423"/>
    </source>
</evidence>
<organism evidence="2 3">
    <name type="scientific">Candidatus Magnetobacterium bavaricum</name>
    <dbReference type="NCBI Taxonomy" id="29290"/>
    <lineage>
        <taxon>Bacteria</taxon>
        <taxon>Pseudomonadati</taxon>
        <taxon>Nitrospirota</taxon>
        <taxon>Thermodesulfovibrionia</taxon>
        <taxon>Thermodesulfovibrionales</taxon>
        <taxon>Candidatus Magnetobacteriaceae</taxon>
        <taxon>Candidatus Magnetobacterium</taxon>
    </lineage>
</organism>
<dbReference type="PANTHER" id="PTHR42938">
    <property type="entry name" value="FORMATE DEHYDROGENASE 1"/>
    <property type="match status" value="1"/>
</dbReference>
<keyword evidence="2" id="KW-0560">Oxidoreductase</keyword>
<dbReference type="Gene3D" id="3.40.50.720">
    <property type="entry name" value="NAD(P)-binding Rossmann-like Domain"/>
    <property type="match status" value="1"/>
</dbReference>
<dbReference type="FunFam" id="3.40.50.720:FF:000038">
    <property type="entry name" value="D-3-phosphoglycerate dehydrogenase"/>
    <property type="match status" value="1"/>
</dbReference>
<dbReference type="GO" id="GO:0051287">
    <property type="term" value="F:NAD binding"/>
    <property type="evidence" value="ECO:0007669"/>
    <property type="project" value="InterPro"/>
</dbReference>